<evidence type="ECO:0000256" key="1">
    <source>
        <dbReference type="SAM" id="MobiDB-lite"/>
    </source>
</evidence>
<evidence type="ECO:0008006" key="4">
    <source>
        <dbReference type="Google" id="ProtNLM"/>
    </source>
</evidence>
<protein>
    <recommendedName>
        <fullName evidence="4">Transposase</fullName>
    </recommendedName>
</protein>
<name>A0ABW6EMR9_9ACTN</name>
<feature type="region of interest" description="Disordered" evidence="1">
    <location>
        <begin position="139"/>
        <end position="182"/>
    </location>
</feature>
<keyword evidence="3" id="KW-1185">Reference proteome</keyword>
<sequence>MTVTDTRLHGKATAQAWDRLHPRLTRRAAWLDHDGPLPLIEGAVFRLVVEKLPNGGVNKPVWVWWSRTAATEADVGRCWQSVLRRFGIEHTFRLLKQTLGWTKPRLRSSEAADRWTWLMIAAYAQLRLARLLATDLRQPRAKPTEPNRMTPARVRRGFRNLHTKTGSPAVAPKPSRPGPGRP</sequence>
<evidence type="ECO:0000313" key="2">
    <source>
        <dbReference type="EMBL" id="MFD4215256.1"/>
    </source>
</evidence>
<dbReference type="Proteomes" id="UP001598251">
    <property type="component" value="Unassembled WGS sequence"/>
</dbReference>
<reference evidence="2 3" key="1">
    <citation type="submission" date="2024-09" db="EMBL/GenBank/DDBJ databases">
        <title>The Natural Products Discovery Center: Release of the First 8490 Sequenced Strains for Exploring Actinobacteria Biosynthetic Diversity.</title>
        <authorList>
            <person name="Kalkreuter E."/>
            <person name="Kautsar S.A."/>
            <person name="Yang D."/>
            <person name="Bader C.D."/>
            <person name="Teijaro C.N."/>
            <person name="Fluegel L."/>
            <person name="Davis C.M."/>
            <person name="Simpson J.R."/>
            <person name="Lauterbach L."/>
            <person name="Steele A.D."/>
            <person name="Gui C."/>
            <person name="Meng S."/>
            <person name="Li G."/>
            <person name="Viehrig K."/>
            <person name="Ye F."/>
            <person name="Su P."/>
            <person name="Kiefer A.F."/>
            <person name="Nichols A."/>
            <person name="Cepeda A.J."/>
            <person name="Yan W."/>
            <person name="Fan B."/>
            <person name="Jiang Y."/>
            <person name="Adhikari A."/>
            <person name="Zheng C.-J."/>
            <person name="Schuster L."/>
            <person name="Cowan T.M."/>
            <person name="Smanski M.J."/>
            <person name="Chevrette M.G."/>
            <person name="De Carvalho L.P.S."/>
            <person name="Shen B."/>
        </authorList>
    </citation>
    <scope>NUCLEOTIDE SEQUENCE [LARGE SCALE GENOMIC DNA]</scope>
    <source>
        <strain evidence="2 3">NPDC058546</strain>
    </source>
</reference>
<gene>
    <name evidence="2" type="ORF">ACFWSS_20480</name>
</gene>
<dbReference type="RefSeq" id="WP_382828243.1">
    <property type="nucleotide sequence ID" value="NZ_JBHXLY010000022.1"/>
</dbReference>
<dbReference type="SUPFAM" id="SSF53098">
    <property type="entry name" value="Ribonuclease H-like"/>
    <property type="match status" value="1"/>
</dbReference>
<accession>A0ABW6EMR9</accession>
<organism evidence="2 3">
    <name type="scientific">Streptomyces sindenensis</name>
    <dbReference type="NCBI Taxonomy" id="67363"/>
    <lineage>
        <taxon>Bacteria</taxon>
        <taxon>Bacillati</taxon>
        <taxon>Actinomycetota</taxon>
        <taxon>Actinomycetes</taxon>
        <taxon>Kitasatosporales</taxon>
        <taxon>Streptomycetaceae</taxon>
        <taxon>Streptomyces</taxon>
    </lineage>
</organism>
<dbReference type="InterPro" id="IPR012337">
    <property type="entry name" value="RNaseH-like_sf"/>
</dbReference>
<feature type="compositionally biased region" description="Basic residues" evidence="1">
    <location>
        <begin position="153"/>
        <end position="162"/>
    </location>
</feature>
<dbReference type="EMBL" id="JBHXOF010000012">
    <property type="protein sequence ID" value="MFD4215256.1"/>
    <property type="molecule type" value="Genomic_DNA"/>
</dbReference>
<evidence type="ECO:0000313" key="3">
    <source>
        <dbReference type="Proteomes" id="UP001598251"/>
    </source>
</evidence>
<comment type="caution">
    <text evidence="2">The sequence shown here is derived from an EMBL/GenBank/DDBJ whole genome shotgun (WGS) entry which is preliminary data.</text>
</comment>
<proteinExistence type="predicted"/>